<dbReference type="AlphaFoldDB" id="A0A3M8SQV3"/>
<organism evidence="1 2">
    <name type="scientific">Montanilutibacter psychrotolerans</name>
    <dbReference type="NCBI Taxonomy" id="1327343"/>
    <lineage>
        <taxon>Bacteria</taxon>
        <taxon>Pseudomonadati</taxon>
        <taxon>Pseudomonadota</taxon>
        <taxon>Gammaproteobacteria</taxon>
        <taxon>Lysobacterales</taxon>
        <taxon>Lysobacteraceae</taxon>
        <taxon>Montanilutibacter</taxon>
    </lineage>
</organism>
<dbReference type="Proteomes" id="UP000267049">
    <property type="component" value="Unassembled WGS sequence"/>
</dbReference>
<proteinExistence type="predicted"/>
<dbReference type="Pfam" id="PF14117">
    <property type="entry name" value="DUF4287"/>
    <property type="match status" value="1"/>
</dbReference>
<evidence type="ECO:0000313" key="1">
    <source>
        <dbReference type="EMBL" id="RNF83085.1"/>
    </source>
</evidence>
<dbReference type="RefSeq" id="WP_123088217.1">
    <property type="nucleotide sequence ID" value="NZ_RIBS01000005.1"/>
</dbReference>
<accession>A0A3M8SQV3</accession>
<keyword evidence="2" id="KW-1185">Reference proteome</keyword>
<sequence length="76" mass="8177">MSFQAYLDNIQTKTGKTPADFRTLAASKGYANAKGLLPGIKAGDIVAWLKQDFELGHGHAMAIVALLKGMKKEGDR</sequence>
<protein>
    <submittedName>
        <fullName evidence="1">DUF4287 domain-containing protein</fullName>
    </submittedName>
</protein>
<comment type="caution">
    <text evidence="1">The sequence shown here is derived from an EMBL/GenBank/DDBJ whole genome shotgun (WGS) entry which is preliminary data.</text>
</comment>
<dbReference type="EMBL" id="RIBS01000005">
    <property type="protein sequence ID" value="RNF83085.1"/>
    <property type="molecule type" value="Genomic_DNA"/>
</dbReference>
<dbReference type="InterPro" id="IPR025629">
    <property type="entry name" value="DUF4287"/>
</dbReference>
<gene>
    <name evidence="1" type="ORF">EER27_11235</name>
</gene>
<evidence type="ECO:0000313" key="2">
    <source>
        <dbReference type="Proteomes" id="UP000267049"/>
    </source>
</evidence>
<dbReference type="OrthoDB" id="9809825at2"/>
<reference evidence="1 2" key="1">
    <citation type="submission" date="2018-11" db="EMBL/GenBank/DDBJ databases">
        <title>Lysobacter cryohumiis sp. nov., isolated from soil in the Tianshan Mountains, Xinjiang, China.</title>
        <authorList>
            <person name="Luo Y."/>
            <person name="Sheng H."/>
        </authorList>
    </citation>
    <scope>NUCLEOTIDE SEQUENCE [LARGE SCALE GENOMIC DNA]</scope>
    <source>
        <strain evidence="1 2">ZS60</strain>
    </source>
</reference>
<name>A0A3M8SQV3_9GAMM</name>